<dbReference type="InterPro" id="IPR013785">
    <property type="entry name" value="Aldolase_TIM"/>
</dbReference>
<dbReference type="SUPFAM" id="SSF102114">
    <property type="entry name" value="Radical SAM enzymes"/>
    <property type="match status" value="1"/>
</dbReference>
<feature type="binding site" evidence="12">
    <location>
        <position position="67"/>
    </location>
    <ligand>
        <name>S-adenosyl-L-methionine</name>
        <dbReference type="ChEBI" id="CHEBI:59789"/>
    </ligand>
</feature>
<gene>
    <name evidence="12 14" type="primary">moaA</name>
    <name evidence="14" type="ORF">Verru16b_01827</name>
</gene>
<keyword evidence="8 12" id="KW-0342">GTP-binding</keyword>
<dbReference type="SFLD" id="SFLDG01383">
    <property type="entry name" value="cyclic_pyranopterin_phosphate"/>
    <property type="match status" value="1"/>
</dbReference>
<dbReference type="SFLD" id="SFLDG01386">
    <property type="entry name" value="main_SPASM_domain-containing"/>
    <property type="match status" value="1"/>
</dbReference>
<evidence type="ECO:0000313" key="15">
    <source>
        <dbReference type="Proteomes" id="UP000095228"/>
    </source>
</evidence>
<protein>
    <recommendedName>
        <fullName evidence="1 12">GTP 3',8-cyclase</fullName>
        <ecNumber evidence="1 12">4.1.99.22</ecNumber>
    </recommendedName>
    <alternativeName>
        <fullName evidence="12">Molybdenum cofactor biosynthesis protein A</fullName>
    </alternativeName>
</protein>
<comment type="cofactor">
    <cofactor evidence="12">
        <name>[4Fe-4S] cluster</name>
        <dbReference type="ChEBI" id="CHEBI:49883"/>
    </cofactor>
    <text evidence="12">Binds 2 [4Fe-4S] clusters. Binds 1 [4Fe-4S] cluster coordinated with 3 cysteines and an exchangeable S-adenosyl-L-methionine and 1 [4Fe-4S] cluster coordinated with 3 cysteines and the GTP-derived substrate.</text>
</comment>
<feature type="binding site" evidence="12">
    <location>
        <position position="63"/>
    </location>
    <ligand>
        <name>GTP</name>
        <dbReference type="ChEBI" id="CHEBI:37565"/>
    </ligand>
</feature>
<dbReference type="PROSITE" id="PS01305">
    <property type="entry name" value="MOAA_NIFB_PQQE"/>
    <property type="match status" value="1"/>
</dbReference>
<feature type="binding site" evidence="12">
    <location>
        <position position="14"/>
    </location>
    <ligand>
        <name>GTP</name>
        <dbReference type="ChEBI" id="CHEBI:37565"/>
    </ligand>
</feature>
<dbReference type="GO" id="GO:1904047">
    <property type="term" value="F:S-adenosyl-L-methionine binding"/>
    <property type="evidence" value="ECO:0007669"/>
    <property type="project" value="UniProtKB-UniRule"/>
</dbReference>
<dbReference type="PANTHER" id="PTHR22960">
    <property type="entry name" value="MOLYBDOPTERIN COFACTOR SYNTHESIS PROTEIN A"/>
    <property type="match status" value="1"/>
</dbReference>
<dbReference type="RefSeq" id="WP_069961980.1">
    <property type="nucleotide sequence ID" value="NZ_CP016094.1"/>
</dbReference>
<feature type="binding site" evidence="12">
    <location>
        <position position="21"/>
    </location>
    <ligand>
        <name>[4Fe-4S] cluster</name>
        <dbReference type="ChEBI" id="CHEBI:49883"/>
        <label>1</label>
        <note>4Fe-4S-S-AdoMet</note>
    </ligand>
</feature>
<feature type="binding site" evidence="12">
    <location>
        <begin position="259"/>
        <end position="261"/>
    </location>
    <ligand>
        <name>GTP</name>
        <dbReference type="ChEBI" id="CHEBI:37565"/>
    </ligand>
</feature>
<evidence type="ECO:0000256" key="5">
    <source>
        <dbReference type="ARBA" id="ARBA00022741"/>
    </source>
</evidence>
<feature type="binding site" evidence="12">
    <location>
        <position position="154"/>
    </location>
    <ligand>
        <name>GTP</name>
        <dbReference type="ChEBI" id="CHEBI:37565"/>
    </ligand>
</feature>
<feature type="binding site" evidence="12">
    <location>
        <position position="271"/>
    </location>
    <ligand>
        <name>[4Fe-4S] cluster</name>
        <dbReference type="ChEBI" id="CHEBI:49883"/>
        <label>2</label>
        <note>4Fe-4S-substrate</note>
    </ligand>
</feature>
<keyword evidence="7 12" id="KW-0411">Iron-sulfur</keyword>
<keyword evidence="2 12" id="KW-0004">4Fe-4S</keyword>
<evidence type="ECO:0000256" key="9">
    <source>
        <dbReference type="ARBA" id="ARBA00023150"/>
    </source>
</evidence>
<dbReference type="AlphaFoldDB" id="A0A1D8AV36"/>
<evidence type="ECO:0000256" key="12">
    <source>
        <dbReference type="HAMAP-Rule" id="MF_01225"/>
    </source>
</evidence>
<feature type="binding site" evidence="12">
    <location>
        <position position="118"/>
    </location>
    <ligand>
        <name>S-adenosyl-L-methionine</name>
        <dbReference type="ChEBI" id="CHEBI:59789"/>
    </ligand>
</feature>
<reference evidence="14 15" key="1">
    <citation type="submission" date="2016-06" db="EMBL/GenBank/DDBJ databases">
        <title>Three novel species with peptidoglycan cell walls form the new genus Lacunisphaera gen. nov. in the family Opitutaceae of the verrucomicrobial subdivision 4.</title>
        <authorList>
            <person name="Rast P."/>
            <person name="Gloeckner I."/>
            <person name="Jogler M."/>
            <person name="Boedeker C."/>
            <person name="Jeske O."/>
            <person name="Wiegand S."/>
            <person name="Reinhardt R."/>
            <person name="Schumann P."/>
            <person name="Rohde M."/>
            <person name="Spring S."/>
            <person name="Gloeckner F.O."/>
            <person name="Jogler C."/>
        </authorList>
    </citation>
    <scope>NUCLEOTIDE SEQUENCE [LARGE SCALE GENOMIC DNA]</scope>
    <source>
        <strain evidence="14 15">IG16b</strain>
    </source>
</reference>
<evidence type="ECO:0000313" key="14">
    <source>
        <dbReference type="EMBL" id="AOS44759.1"/>
    </source>
</evidence>
<dbReference type="GO" id="GO:0061799">
    <property type="term" value="F:cyclic pyranopterin monophosphate synthase activity"/>
    <property type="evidence" value="ECO:0007669"/>
    <property type="project" value="TreeGrafter"/>
</dbReference>
<dbReference type="InterPro" id="IPR050105">
    <property type="entry name" value="MoCo_biosynth_MoaA/MoaC"/>
</dbReference>
<feature type="binding site" evidence="12">
    <location>
        <position position="254"/>
    </location>
    <ligand>
        <name>[4Fe-4S] cluster</name>
        <dbReference type="ChEBI" id="CHEBI:49883"/>
        <label>2</label>
        <note>4Fe-4S-substrate</note>
    </ligand>
</feature>
<proteinExistence type="inferred from homology"/>
<dbReference type="Pfam" id="PF06463">
    <property type="entry name" value="Mob_synth_C"/>
    <property type="match status" value="1"/>
</dbReference>
<dbReference type="Pfam" id="PF04055">
    <property type="entry name" value="Radical_SAM"/>
    <property type="match status" value="1"/>
</dbReference>
<dbReference type="NCBIfam" id="TIGR02666">
    <property type="entry name" value="moaA"/>
    <property type="match status" value="1"/>
</dbReference>
<keyword evidence="6 12" id="KW-0408">Iron</keyword>
<name>A0A1D8AV36_9BACT</name>
<dbReference type="GO" id="GO:0061798">
    <property type="term" value="F:GTP 3',8'-cyclase activity"/>
    <property type="evidence" value="ECO:0007669"/>
    <property type="project" value="UniProtKB-UniRule"/>
</dbReference>
<dbReference type="CDD" id="cd21117">
    <property type="entry name" value="Twitch_MoaA"/>
    <property type="match status" value="1"/>
</dbReference>
<evidence type="ECO:0000259" key="13">
    <source>
        <dbReference type="PROSITE" id="PS51918"/>
    </source>
</evidence>
<comment type="subunit">
    <text evidence="12">Monomer and homodimer.</text>
</comment>
<dbReference type="PATRIC" id="fig|1838286.3.peg.1839"/>
<keyword evidence="9 12" id="KW-0501">Molybdenum cofactor biosynthesis</keyword>
<comment type="similarity">
    <text evidence="12">Belongs to the radical SAM superfamily. MoaA family.</text>
</comment>
<evidence type="ECO:0000256" key="7">
    <source>
        <dbReference type="ARBA" id="ARBA00023014"/>
    </source>
</evidence>
<sequence>MPLDQYNRDIDYLRISLTDACNLRCVYCMPEHMTFRPRDELLSDDELRRLITLFGSLGFRKIRFTGGEPTLRPALVDLVRHATHTPGITTVGLTTNGVLLDKLAQPLRDAGLQTVNISIDSLDEDKFRKLTRWGNLRDVRAGLDAAARAGLRVKLNAVVCRGVNDGDDVIELARLTLANPWQVRFIEQMPFGNNSDFQTKGMVSEAELLALLEKTFGPLELVNGGKLDGEARLYRLPGGAGAIGFISPVSAPFCAACNRMRLTADGVLRLCLLRDNEINLLNHLRGGASDAVIADCIRGAVHEKPWGHGLAQHLIPAARGMSQIGG</sequence>
<dbReference type="PROSITE" id="PS51918">
    <property type="entry name" value="RADICAL_SAM"/>
    <property type="match status" value="1"/>
</dbReference>
<feature type="binding site" evidence="12">
    <location>
        <position position="27"/>
    </location>
    <ligand>
        <name>S-adenosyl-L-methionine</name>
        <dbReference type="ChEBI" id="CHEBI:59789"/>
    </ligand>
</feature>
<dbReference type="OrthoDB" id="9763993at2"/>
<feature type="domain" description="Radical SAM core" evidence="13">
    <location>
        <begin position="5"/>
        <end position="226"/>
    </location>
</feature>
<dbReference type="SMART" id="SM00729">
    <property type="entry name" value="Elp3"/>
    <property type="match status" value="1"/>
</dbReference>
<evidence type="ECO:0000256" key="1">
    <source>
        <dbReference type="ARBA" id="ARBA00012167"/>
    </source>
</evidence>
<keyword evidence="3 12" id="KW-0949">S-adenosyl-L-methionine</keyword>
<keyword evidence="4 12" id="KW-0479">Metal-binding</keyword>
<keyword evidence="15" id="KW-1185">Reference proteome</keyword>
<evidence type="ECO:0000256" key="2">
    <source>
        <dbReference type="ARBA" id="ARBA00022485"/>
    </source>
</evidence>
<dbReference type="SFLD" id="SFLDG01067">
    <property type="entry name" value="SPASM/twitch_domain_containing"/>
    <property type="match status" value="1"/>
</dbReference>
<dbReference type="GO" id="GO:0046872">
    <property type="term" value="F:metal ion binding"/>
    <property type="evidence" value="ECO:0007669"/>
    <property type="project" value="UniProtKB-KW"/>
</dbReference>
<dbReference type="InterPro" id="IPR006638">
    <property type="entry name" value="Elp3/MiaA/NifB-like_rSAM"/>
</dbReference>
<dbReference type="InterPro" id="IPR040064">
    <property type="entry name" value="MoaA-like"/>
</dbReference>
<dbReference type="InterPro" id="IPR058240">
    <property type="entry name" value="rSAM_sf"/>
</dbReference>
<dbReference type="HAMAP" id="MF_01225_B">
    <property type="entry name" value="MoaA_B"/>
    <property type="match status" value="1"/>
</dbReference>
<keyword evidence="10 12" id="KW-0456">Lyase</keyword>
<dbReference type="KEGG" id="obg:Verru16b_01827"/>
<feature type="binding site" evidence="12">
    <location>
        <position position="25"/>
    </location>
    <ligand>
        <name>[4Fe-4S] cluster</name>
        <dbReference type="ChEBI" id="CHEBI:49883"/>
        <label>1</label>
        <note>4Fe-4S-S-AdoMet</note>
    </ligand>
</feature>
<evidence type="ECO:0000256" key="10">
    <source>
        <dbReference type="ARBA" id="ARBA00023239"/>
    </source>
</evidence>
<dbReference type="GO" id="GO:0006777">
    <property type="term" value="P:Mo-molybdopterin cofactor biosynthetic process"/>
    <property type="evidence" value="ECO:0007669"/>
    <property type="project" value="UniProtKB-UniRule"/>
</dbReference>
<dbReference type="EMBL" id="CP016094">
    <property type="protein sequence ID" value="AOS44759.1"/>
    <property type="molecule type" value="Genomic_DNA"/>
</dbReference>
<evidence type="ECO:0000256" key="11">
    <source>
        <dbReference type="ARBA" id="ARBA00048697"/>
    </source>
</evidence>
<feature type="binding site" evidence="12">
    <location>
        <position position="189"/>
    </location>
    <ligand>
        <name>S-adenosyl-L-methionine</name>
        <dbReference type="ChEBI" id="CHEBI:59789"/>
    </ligand>
</feature>
<dbReference type="InterPro" id="IPR010505">
    <property type="entry name" value="MoaA_twitch"/>
</dbReference>
<dbReference type="InterPro" id="IPR000385">
    <property type="entry name" value="MoaA_NifB_PqqE_Fe-S-bd_CS"/>
</dbReference>
<evidence type="ECO:0000256" key="4">
    <source>
        <dbReference type="ARBA" id="ARBA00022723"/>
    </source>
</evidence>
<comment type="pathway">
    <text evidence="12">Cofactor biosynthesis; molybdopterin biosynthesis.</text>
</comment>
<evidence type="ECO:0000256" key="8">
    <source>
        <dbReference type="ARBA" id="ARBA00023134"/>
    </source>
</evidence>
<evidence type="ECO:0000256" key="6">
    <source>
        <dbReference type="ARBA" id="ARBA00023004"/>
    </source>
</evidence>
<feature type="binding site" evidence="12">
    <location>
        <position position="257"/>
    </location>
    <ligand>
        <name>[4Fe-4S] cluster</name>
        <dbReference type="ChEBI" id="CHEBI:49883"/>
        <label>2</label>
        <note>4Fe-4S-substrate</note>
    </ligand>
</feature>
<feature type="binding site" evidence="12">
    <location>
        <position position="94"/>
    </location>
    <ligand>
        <name>GTP</name>
        <dbReference type="ChEBI" id="CHEBI:37565"/>
    </ligand>
</feature>
<comment type="catalytic activity">
    <reaction evidence="11 12">
        <text>GTP + AH2 + S-adenosyl-L-methionine = (8S)-3',8-cyclo-7,8-dihydroguanosine 5'-triphosphate + 5'-deoxyadenosine + L-methionine + A + H(+)</text>
        <dbReference type="Rhea" id="RHEA:49576"/>
        <dbReference type="ChEBI" id="CHEBI:13193"/>
        <dbReference type="ChEBI" id="CHEBI:15378"/>
        <dbReference type="ChEBI" id="CHEBI:17319"/>
        <dbReference type="ChEBI" id="CHEBI:17499"/>
        <dbReference type="ChEBI" id="CHEBI:37565"/>
        <dbReference type="ChEBI" id="CHEBI:57844"/>
        <dbReference type="ChEBI" id="CHEBI:59789"/>
        <dbReference type="ChEBI" id="CHEBI:131766"/>
        <dbReference type="EC" id="4.1.99.22"/>
    </reaction>
</comment>
<evidence type="ECO:0000256" key="3">
    <source>
        <dbReference type="ARBA" id="ARBA00022691"/>
    </source>
</evidence>
<dbReference type="GO" id="GO:0005525">
    <property type="term" value="F:GTP binding"/>
    <property type="evidence" value="ECO:0007669"/>
    <property type="project" value="UniProtKB-UniRule"/>
</dbReference>
<dbReference type="EC" id="4.1.99.22" evidence="1 12"/>
<dbReference type="Gene3D" id="3.20.20.70">
    <property type="entry name" value="Aldolase class I"/>
    <property type="match status" value="1"/>
</dbReference>
<dbReference type="InterPro" id="IPR007197">
    <property type="entry name" value="rSAM"/>
</dbReference>
<dbReference type="SFLD" id="SFLDS00029">
    <property type="entry name" value="Radical_SAM"/>
    <property type="match status" value="1"/>
</dbReference>
<dbReference type="PANTHER" id="PTHR22960:SF0">
    <property type="entry name" value="MOLYBDENUM COFACTOR BIOSYNTHESIS PROTEIN 1"/>
    <property type="match status" value="1"/>
</dbReference>
<accession>A0A1D8AV36</accession>
<dbReference type="GO" id="GO:0051539">
    <property type="term" value="F:4 iron, 4 sulfur cluster binding"/>
    <property type="evidence" value="ECO:0007669"/>
    <property type="project" value="UniProtKB-UniRule"/>
</dbReference>
<keyword evidence="5 12" id="KW-0547">Nucleotide-binding</keyword>
<dbReference type="InterPro" id="IPR013483">
    <property type="entry name" value="MoaA"/>
</dbReference>
<dbReference type="UniPathway" id="UPA00344"/>
<dbReference type="Proteomes" id="UP000095228">
    <property type="component" value="Chromosome"/>
</dbReference>
<organism evidence="14 15">
    <name type="scientific">Lacunisphaera limnophila</name>
    <dbReference type="NCBI Taxonomy" id="1838286"/>
    <lineage>
        <taxon>Bacteria</taxon>
        <taxon>Pseudomonadati</taxon>
        <taxon>Verrucomicrobiota</taxon>
        <taxon>Opitutia</taxon>
        <taxon>Opitutales</taxon>
        <taxon>Opitutaceae</taxon>
        <taxon>Lacunisphaera</taxon>
    </lineage>
</organism>
<feature type="binding site" evidence="12">
    <location>
        <position position="28"/>
    </location>
    <ligand>
        <name>[4Fe-4S] cluster</name>
        <dbReference type="ChEBI" id="CHEBI:49883"/>
        <label>1</label>
        <note>4Fe-4S-S-AdoMet</note>
    </ligand>
</feature>
<comment type="function">
    <text evidence="12">Catalyzes the cyclization of GTP to (8S)-3',8-cyclo-7,8-dihydroguanosine 5'-triphosphate.</text>
</comment>
<dbReference type="CDD" id="cd01335">
    <property type="entry name" value="Radical_SAM"/>
    <property type="match status" value="1"/>
</dbReference>
<dbReference type="STRING" id="1838286.Verru16b_01827"/>